<protein>
    <submittedName>
        <fullName evidence="1">Uncharacterized protein</fullName>
    </submittedName>
</protein>
<feature type="non-terminal residue" evidence="1">
    <location>
        <position position="85"/>
    </location>
</feature>
<organism evidence="1 2">
    <name type="scientific">Taxus chinensis</name>
    <name type="common">Chinese yew</name>
    <name type="synonym">Taxus wallichiana var. chinensis</name>
    <dbReference type="NCBI Taxonomy" id="29808"/>
    <lineage>
        <taxon>Eukaryota</taxon>
        <taxon>Viridiplantae</taxon>
        <taxon>Streptophyta</taxon>
        <taxon>Embryophyta</taxon>
        <taxon>Tracheophyta</taxon>
        <taxon>Spermatophyta</taxon>
        <taxon>Pinopsida</taxon>
        <taxon>Pinidae</taxon>
        <taxon>Conifers II</taxon>
        <taxon>Cupressales</taxon>
        <taxon>Taxaceae</taxon>
        <taxon>Taxus</taxon>
    </lineage>
</organism>
<gene>
    <name evidence="1" type="ORF">KI387_038486</name>
</gene>
<reference evidence="1 2" key="1">
    <citation type="journal article" date="2021" name="Nat. Plants">
        <title>The Taxus genome provides insights into paclitaxel biosynthesis.</title>
        <authorList>
            <person name="Xiong X."/>
            <person name="Gou J."/>
            <person name="Liao Q."/>
            <person name="Li Y."/>
            <person name="Zhou Q."/>
            <person name="Bi G."/>
            <person name="Li C."/>
            <person name="Du R."/>
            <person name="Wang X."/>
            <person name="Sun T."/>
            <person name="Guo L."/>
            <person name="Liang H."/>
            <person name="Lu P."/>
            <person name="Wu Y."/>
            <person name="Zhang Z."/>
            <person name="Ro D.K."/>
            <person name="Shang Y."/>
            <person name="Huang S."/>
            <person name="Yan J."/>
        </authorList>
    </citation>
    <scope>NUCLEOTIDE SEQUENCE [LARGE SCALE GENOMIC DNA]</scope>
    <source>
        <strain evidence="1">Ta-2019</strain>
    </source>
</reference>
<name>A0AA38C9N9_TAXCH</name>
<comment type="caution">
    <text evidence="1">The sequence shown here is derived from an EMBL/GenBank/DDBJ whole genome shotgun (WGS) entry which is preliminary data.</text>
</comment>
<keyword evidence="2" id="KW-1185">Reference proteome</keyword>
<accession>A0AA38C9N9</accession>
<feature type="non-terminal residue" evidence="1">
    <location>
        <position position="1"/>
    </location>
</feature>
<dbReference type="EMBL" id="JAHRHJ020000011">
    <property type="protein sequence ID" value="KAH9294898.1"/>
    <property type="molecule type" value="Genomic_DNA"/>
</dbReference>
<evidence type="ECO:0000313" key="1">
    <source>
        <dbReference type="EMBL" id="KAH9294898.1"/>
    </source>
</evidence>
<proteinExistence type="predicted"/>
<sequence>DLLVQLVQMKKETSESMRDFIARYDRVIRRIPEDVVPPENNLKRFFISALPSEVGFFLRRAQPRTLREAKDYVIETDDDLILSGK</sequence>
<dbReference type="AlphaFoldDB" id="A0AA38C9N9"/>
<dbReference type="Proteomes" id="UP000824469">
    <property type="component" value="Unassembled WGS sequence"/>
</dbReference>
<evidence type="ECO:0000313" key="2">
    <source>
        <dbReference type="Proteomes" id="UP000824469"/>
    </source>
</evidence>